<gene>
    <name evidence="2" type="ORF">L6773_14335</name>
</gene>
<dbReference type="InterPro" id="IPR007569">
    <property type="entry name" value="DUF559"/>
</dbReference>
<evidence type="ECO:0000313" key="2">
    <source>
        <dbReference type="EMBL" id="MCG2589755.1"/>
    </source>
</evidence>
<organism evidence="2 3">
    <name type="scientific">Rhodohalobacter sulfatireducens</name>
    <dbReference type="NCBI Taxonomy" id="2911366"/>
    <lineage>
        <taxon>Bacteria</taxon>
        <taxon>Pseudomonadati</taxon>
        <taxon>Balneolota</taxon>
        <taxon>Balneolia</taxon>
        <taxon>Balneolales</taxon>
        <taxon>Balneolaceae</taxon>
        <taxon>Rhodohalobacter</taxon>
    </lineage>
</organism>
<dbReference type="EMBL" id="JAKLWS010000020">
    <property type="protein sequence ID" value="MCG2589755.1"/>
    <property type="molecule type" value="Genomic_DNA"/>
</dbReference>
<feature type="domain" description="DUF559" evidence="1">
    <location>
        <begin position="1"/>
        <end position="89"/>
    </location>
</feature>
<dbReference type="Proteomes" id="UP001165366">
    <property type="component" value="Unassembled WGS sequence"/>
</dbReference>
<evidence type="ECO:0000259" key="1">
    <source>
        <dbReference type="Pfam" id="PF04480"/>
    </source>
</evidence>
<dbReference type="PANTHER" id="PTHR38590:SF1">
    <property type="entry name" value="BLL0828 PROTEIN"/>
    <property type="match status" value="1"/>
</dbReference>
<keyword evidence="2" id="KW-0540">Nuclease</keyword>
<dbReference type="Gene3D" id="3.40.960.10">
    <property type="entry name" value="VSR Endonuclease"/>
    <property type="match status" value="1"/>
</dbReference>
<keyword evidence="2" id="KW-0378">Hydrolase</keyword>
<dbReference type="Pfam" id="PF04480">
    <property type="entry name" value="DUF559"/>
    <property type="match status" value="1"/>
</dbReference>
<dbReference type="InterPro" id="IPR011335">
    <property type="entry name" value="Restrct_endonuc-II-like"/>
</dbReference>
<evidence type="ECO:0000313" key="3">
    <source>
        <dbReference type="Proteomes" id="UP001165366"/>
    </source>
</evidence>
<dbReference type="SUPFAM" id="SSF52980">
    <property type="entry name" value="Restriction endonuclease-like"/>
    <property type="match status" value="1"/>
</dbReference>
<accession>A0ABS9KG12</accession>
<dbReference type="GO" id="GO:0004519">
    <property type="term" value="F:endonuclease activity"/>
    <property type="evidence" value="ECO:0007669"/>
    <property type="project" value="UniProtKB-KW"/>
</dbReference>
<protein>
    <submittedName>
        <fullName evidence="2">Endonuclease domain-containing protein</fullName>
    </submittedName>
</protein>
<proteinExistence type="predicted"/>
<keyword evidence="3" id="KW-1185">Reference proteome</keyword>
<dbReference type="InterPro" id="IPR047216">
    <property type="entry name" value="Endonuclease_DUF559_bact"/>
</dbReference>
<dbReference type="PANTHER" id="PTHR38590">
    <property type="entry name" value="BLL0828 PROTEIN"/>
    <property type="match status" value="1"/>
</dbReference>
<dbReference type="CDD" id="cd01038">
    <property type="entry name" value="Endonuclease_DUF559"/>
    <property type="match status" value="1"/>
</dbReference>
<name>A0ABS9KG12_9BACT</name>
<keyword evidence="2" id="KW-0255">Endonuclease</keyword>
<reference evidence="2" key="2">
    <citation type="submission" date="2024-05" db="EMBL/GenBank/DDBJ databases">
        <title>Rhodohalobacter halophilus gen. nov., sp. nov., a moderately halophilic member of the family Balneolaceae.</title>
        <authorList>
            <person name="Xia J."/>
        </authorList>
    </citation>
    <scope>NUCLEOTIDE SEQUENCE</scope>
    <source>
        <strain evidence="2">WB101</strain>
    </source>
</reference>
<comment type="caution">
    <text evidence="2">The sequence shown here is derived from an EMBL/GenBank/DDBJ whole genome shotgun (WGS) entry which is preliminary data.</text>
</comment>
<sequence>MWAYLKGKQMHGFDFHRQRPVYQFIVDFFCCELYLAIELDGYTHFLDKTSEKDLEKEKRLCELGIRLLRFRDEEIYHDIDNVLRAIETVVIEQKEKAGL</sequence>
<reference evidence="2" key="1">
    <citation type="submission" date="2022-01" db="EMBL/GenBank/DDBJ databases">
        <authorList>
            <person name="Wang Y."/>
        </authorList>
    </citation>
    <scope>NUCLEOTIDE SEQUENCE</scope>
    <source>
        <strain evidence="2">WB101</strain>
    </source>
</reference>